<dbReference type="Proteomes" id="UP000193870">
    <property type="component" value="Unassembled WGS sequence"/>
</dbReference>
<dbReference type="EMBL" id="FWFV01000009">
    <property type="protein sequence ID" value="SLN59886.1"/>
    <property type="molecule type" value="Genomic_DNA"/>
</dbReference>
<reference evidence="2 3" key="1">
    <citation type="submission" date="2017-03" db="EMBL/GenBank/DDBJ databases">
        <authorList>
            <person name="Afonso C.L."/>
            <person name="Miller P.J."/>
            <person name="Scott M.A."/>
            <person name="Spackman E."/>
            <person name="Goraichik I."/>
            <person name="Dimitrov K.M."/>
            <person name="Suarez D.L."/>
            <person name="Swayne D.E."/>
        </authorList>
    </citation>
    <scope>NUCLEOTIDE SEQUENCE [LARGE SCALE GENOMIC DNA]</scope>
    <source>
        <strain evidence="2 3">CECT 7066</strain>
    </source>
</reference>
<dbReference type="OrthoDB" id="6305173at2"/>
<dbReference type="Gene3D" id="2.170.16.10">
    <property type="entry name" value="Hedgehog/Intein (Hint) domain"/>
    <property type="match status" value="1"/>
</dbReference>
<dbReference type="STRING" id="315423.SAMN04488020_110131"/>
<sequence>MPASIPPNPYRILPVHGARDLIASDGANLGDPLGPAEDLVAGDVYQLSIGAVCSSLVLSPCENGSFHVAPSSEVGRAGAAITLDSCVTFMSPDGSVVEALLLSEFRPGGSICDIHIYPLAEMSPRSDYAIVAIDRDTAMTRFAETTCVSFTRGTHVTMANGSQRAIEHLNTGDRILTRDHGVQPIRWIGRRTVRALGALAPIRIRKGALNNSRDLIVSPNHRLFVYQRKDRLGAGRAEVLVKASHLLDGDAVTRTCGGFVDYYQMLFDRHEIIYAEGIAAETFLVDHTTRRALPLDVPVESNAGESTYAIELDHRHFRSERATDLLRRASIG</sequence>
<dbReference type="SMART" id="SM00306">
    <property type="entry name" value="HintN"/>
    <property type="match status" value="1"/>
</dbReference>
<dbReference type="PROSITE" id="PS50817">
    <property type="entry name" value="INTEIN_N_TER"/>
    <property type="match status" value="1"/>
</dbReference>
<evidence type="ECO:0000313" key="3">
    <source>
        <dbReference type="Proteomes" id="UP000193870"/>
    </source>
</evidence>
<feature type="domain" description="Hint" evidence="1">
    <location>
        <begin position="147"/>
        <end position="256"/>
    </location>
</feature>
<dbReference type="RefSeq" id="WP_090929471.1">
    <property type="nucleotide sequence ID" value="NZ_FOPF01000010.1"/>
</dbReference>
<name>A0A1Y5TGI4_9RHOB</name>
<organism evidence="2 3">
    <name type="scientific">Palleronia marisminoris</name>
    <dbReference type="NCBI Taxonomy" id="315423"/>
    <lineage>
        <taxon>Bacteria</taxon>
        <taxon>Pseudomonadati</taxon>
        <taxon>Pseudomonadota</taxon>
        <taxon>Alphaproteobacteria</taxon>
        <taxon>Rhodobacterales</taxon>
        <taxon>Roseobacteraceae</taxon>
        <taxon>Palleronia</taxon>
    </lineage>
</organism>
<dbReference type="AlphaFoldDB" id="A0A1Y5TGI4"/>
<dbReference type="CDD" id="cd00081">
    <property type="entry name" value="Hint"/>
    <property type="match status" value="1"/>
</dbReference>
<accession>A0A1Y5TGI4</accession>
<dbReference type="InterPro" id="IPR006141">
    <property type="entry name" value="Intein_N"/>
</dbReference>
<dbReference type="SUPFAM" id="SSF51294">
    <property type="entry name" value="Hedgehog/intein (Hint) domain"/>
    <property type="match status" value="1"/>
</dbReference>
<dbReference type="InterPro" id="IPR003587">
    <property type="entry name" value="Hint_dom_N"/>
</dbReference>
<gene>
    <name evidence="2" type="ORF">PAM7066_02947</name>
</gene>
<dbReference type="Pfam" id="PF13403">
    <property type="entry name" value="Hint_2"/>
    <property type="match status" value="1"/>
</dbReference>
<protein>
    <recommendedName>
        <fullName evidence="1">Hint domain-containing protein</fullName>
    </recommendedName>
</protein>
<dbReference type="GO" id="GO:0016539">
    <property type="term" value="P:intein-mediated protein splicing"/>
    <property type="evidence" value="ECO:0007669"/>
    <property type="project" value="InterPro"/>
</dbReference>
<proteinExistence type="predicted"/>
<evidence type="ECO:0000259" key="1">
    <source>
        <dbReference type="SMART" id="SM00306"/>
    </source>
</evidence>
<dbReference type="InterPro" id="IPR036844">
    <property type="entry name" value="Hint_dom_sf"/>
</dbReference>
<keyword evidence="3" id="KW-1185">Reference proteome</keyword>
<evidence type="ECO:0000313" key="2">
    <source>
        <dbReference type="EMBL" id="SLN59886.1"/>
    </source>
</evidence>
<dbReference type="InterPro" id="IPR028992">
    <property type="entry name" value="Hedgehog/Intein_dom"/>
</dbReference>